<proteinExistence type="inferred from homology"/>
<dbReference type="OrthoDB" id="422086at2759"/>
<keyword evidence="14" id="KW-1185">Reference proteome</keyword>
<dbReference type="GO" id="GO:0005789">
    <property type="term" value="C:endoplasmic reticulum membrane"/>
    <property type="evidence" value="ECO:0007669"/>
    <property type="project" value="UniProtKB-SubCell"/>
</dbReference>
<dbReference type="InterPro" id="IPR025770">
    <property type="entry name" value="PPMT_MeTrfase"/>
</dbReference>
<dbReference type="FunFam" id="1.20.120.1630:FF:000018">
    <property type="entry name" value="Protein-S-isoprenylcysteine O-methyltransferase"/>
    <property type="match status" value="1"/>
</dbReference>
<keyword evidence="4" id="KW-0589">Pheromone response</keyword>
<dbReference type="PANTHER" id="PTHR12714">
    <property type="entry name" value="PROTEIN-S ISOPRENYLCYSTEINE O-METHYLTRANSFERASE"/>
    <property type="match status" value="1"/>
</dbReference>
<evidence type="ECO:0000256" key="4">
    <source>
        <dbReference type="ARBA" id="ARBA00022507"/>
    </source>
</evidence>
<gene>
    <name evidence="13" type="ORF">LAMI_0D11100G</name>
</gene>
<keyword evidence="7 12" id="KW-0949">S-adenosyl-L-methionine</keyword>
<dbReference type="Proteomes" id="UP000191024">
    <property type="component" value="Chromosome D"/>
</dbReference>
<dbReference type="GO" id="GO:0019236">
    <property type="term" value="P:response to pheromone"/>
    <property type="evidence" value="ECO:0007669"/>
    <property type="project" value="UniProtKB-KW"/>
</dbReference>
<comment type="similarity">
    <text evidence="2 12">Belongs to the class VI-like SAM-binding methyltransferase superfamily. Isoprenylcysteine carboxyl methyltransferase family.</text>
</comment>
<evidence type="ECO:0000256" key="3">
    <source>
        <dbReference type="ARBA" id="ARBA00012151"/>
    </source>
</evidence>
<keyword evidence="9 12" id="KW-1133">Transmembrane helix</keyword>
<dbReference type="PROSITE" id="PS51564">
    <property type="entry name" value="SAM_ICMT"/>
    <property type="match status" value="1"/>
</dbReference>
<dbReference type="EC" id="2.1.1.100" evidence="3 12"/>
<sequence>MSEWNEDQGLVLDGKVYPYIEKNPLDEISLNAFALGATFATALTLLPLIEFYNLSIYMASLSLFHFLEFYTTARFNPGKVTSRSFLLRNGKGYILSHVFAMCEVGIGRILSPTWKCTSYSLFHRFVFTIGLILMIIGQLARTLAMVTAGKSFSHHVKTEQNADHVLVTEGVYSSLRHPSYFGFFWWALGTQMCLLNPCSFVLFTVVLWKFFNERIEFEEKYLVQFFGQQYLHYRARVPVGIPFIK</sequence>
<accession>A0A1G4JER2</accession>
<feature type="transmembrane region" description="Helical" evidence="12">
    <location>
        <begin position="28"/>
        <end position="49"/>
    </location>
</feature>
<reference evidence="13 14" key="1">
    <citation type="submission" date="2016-03" db="EMBL/GenBank/DDBJ databases">
        <authorList>
            <person name="Devillers H."/>
        </authorList>
    </citation>
    <scope>NUCLEOTIDE SEQUENCE [LARGE SCALE GENOMIC DNA]</scope>
    <source>
        <strain evidence="13">CBS 11717</strain>
    </source>
</reference>
<dbReference type="STRING" id="1230905.A0A1G4JER2"/>
<keyword evidence="10 12" id="KW-0472">Membrane</keyword>
<dbReference type="GO" id="GO:0007323">
    <property type="term" value="P:peptide pheromone maturation"/>
    <property type="evidence" value="ECO:0007669"/>
    <property type="project" value="UniProtKB-ARBA"/>
</dbReference>
<dbReference type="InterPro" id="IPR007269">
    <property type="entry name" value="ICMT_MeTrfase"/>
</dbReference>
<evidence type="ECO:0000256" key="12">
    <source>
        <dbReference type="RuleBase" id="RU362022"/>
    </source>
</evidence>
<keyword evidence="8 12" id="KW-0812">Transmembrane</keyword>
<evidence type="ECO:0000256" key="10">
    <source>
        <dbReference type="ARBA" id="ARBA00023136"/>
    </source>
</evidence>
<evidence type="ECO:0000313" key="13">
    <source>
        <dbReference type="EMBL" id="SCU88718.1"/>
    </source>
</evidence>
<evidence type="ECO:0000313" key="14">
    <source>
        <dbReference type="Proteomes" id="UP000191024"/>
    </source>
</evidence>
<name>A0A1G4JER2_9SACH</name>
<keyword evidence="5 12" id="KW-0489">Methyltransferase</keyword>
<evidence type="ECO:0000256" key="11">
    <source>
        <dbReference type="ARBA" id="ARBA00023656"/>
    </source>
</evidence>
<dbReference type="PANTHER" id="PTHR12714:SF9">
    <property type="entry name" value="PROTEIN-S-ISOPRENYLCYSTEINE O-METHYLTRANSFERASE"/>
    <property type="match status" value="1"/>
</dbReference>
<keyword evidence="6" id="KW-0808">Transferase</keyword>
<keyword evidence="12" id="KW-0256">Endoplasmic reticulum</keyword>
<protein>
    <recommendedName>
        <fullName evidence="11 12">Protein-S-isoprenylcysteine O-methyltransferase</fullName>
        <ecNumber evidence="3 12">2.1.1.100</ecNumber>
    </recommendedName>
</protein>
<comment type="caution">
    <text evidence="12">Lacks conserved residue(s) required for the propagation of feature annotation.</text>
</comment>
<dbReference type="AlphaFoldDB" id="A0A1G4JER2"/>
<feature type="transmembrane region" description="Helical" evidence="12">
    <location>
        <begin position="183"/>
        <end position="208"/>
    </location>
</feature>
<evidence type="ECO:0000256" key="2">
    <source>
        <dbReference type="ARBA" id="ARBA00009140"/>
    </source>
</evidence>
<dbReference type="Gene3D" id="1.20.120.1630">
    <property type="match status" value="1"/>
</dbReference>
<organism evidence="13 14">
    <name type="scientific">Lachancea mirantina</name>
    <dbReference type="NCBI Taxonomy" id="1230905"/>
    <lineage>
        <taxon>Eukaryota</taxon>
        <taxon>Fungi</taxon>
        <taxon>Dikarya</taxon>
        <taxon>Ascomycota</taxon>
        <taxon>Saccharomycotina</taxon>
        <taxon>Saccharomycetes</taxon>
        <taxon>Saccharomycetales</taxon>
        <taxon>Saccharomycetaceae</taxon>
        <taxon>Lachancea</taxon>
    </lineage>
</organism>
<evidence type="ECO:0000256" key="6">
    <source>
        <dbReference type="ARBA" id="ARBA00022679"/>
    </source>
</evidence>
<evidence type="ECO:0000256" key="7">
    <source>
        <dbReference type="ARBA" id="ARBA00022691"/>
    </source>
</evidence>
<evidence type="ECO:0000256" key="1">
    <source>
        <dbReference type="ARBA" id="ARBA00004141"/>
    </source>
</evidence>
<evidence type="ECO:0000256" key="8">
    <source>
        <dbReference type="ARBA" id="ARBA00022692"/>
    </source>
</evidence>
<comment type="catalytic activity">
    <reaction evidence="12">
        <text>[protein]-C-terminal S-[(2E,6E)-farnesyl]-L-cysteine + S-adenosyl-L-methionine = [protein]-C-terminal S-[(2E,6E)-farnesyl]-L-cysteine methyl ester + S-adenosyl-L-homocysteine</text>
        <dbReference type="Rhea" id="RHEA:21672"/>
        <dbReference type="Rhea" id="RHEA-COMP:12125"/>
        <dbReference type="Rhea" id="RHEA-COMP:12126"/>
        <dbReference type="ChEBI" id="CHEBI:57856"/>
        <dbReference type="ChEBI" id="CHEBI:59789"/>
        <dbReference type="ChEBI" id="CHEBI:90510"/>
        <dbReference type="ChEBI" id="CHEBI:90511"/>
        <dbReference type="EC" id="2.1.1.100"/>
    </reaction>
</comment>
<dbReference type="GO" id="GO:0004671">
    <property type="term" value="F:protein C-terminal S-isoprenylcysteine carboxyl O-methyltransferase activity"/>
    <property type="evidence" value="ECO:0007669"/>
    <property type="project" value="UniProtKB-EC"/>
</dbReference>
<dbReference type="GO" id="GO:0032259">
    <property type="term" value="P:methylation"/>
    <property type="evidence" value="ECO:0007669"/>
    <property type="project" value="UniProtKB-KW"/>
</dbReference>
<dbReference type="EMBL" id="LT598463">
    <property type="protein sequence ID" value="SCU88718.1"/>
    <property type="molecule type" value="Genomic_DNA"/>
</dbReference>
<feature type="transmembrane region" description="Helical" evidence="12">
    <location>
        <begin position="122"/>
        <end position="140"/>
    </location>
</feature>
<evidence type="ECO:0000256" key="9">
    <source>
        <dbReference type="ARBA" id="ARBA00022989"/>
    </source>
</evidence>
<dbReference type="Pfam" id="PF04140">
    <property type="entry name" value="ICMT"/>
    <property type="match status" value="1"/>
</dbReference>
<evidence type="ECO:0000256" key="5">
    <source>
        <dbReference type="ARBA" id="ARBA00022603"/>
    </source>
</evidence>
<comment type="subcellular location">
    <subcellularLocation>
        <location evidence="12">Endoplasmic reticulum membrane</location>
        <topology evidence="12">Multi-pass membrane protein</topology>
    </subcellularLocation>
    <subcellularLocation>
        <location evidence="1">Membrane</location>
        <topology evidence="1">Multi-pass membrane protein</topology>
    </subcellularLocation>
</comment>